<dbReference type="RefSeq" id="WP_157914152.1">
    <property type="nucleotide sequence ID" value="NZ_AP014809.1"/>
</dbReference>
<dbReference type="AlphaFoldDB" id="A0A160PC81"/>
<name>A0A160PC81_9HYPH</name>
<gene>
    <name evidence="2" type="ORF">MPPM_1932</name>
</gene>
<evidence type="ECO:0000313" key="2">
    <source>
        <dbReference type="EMBL" id="BAU90537.1"/>
    </source>
</evidence>
<reference evidence="2 3" key="1">
    <citation type="journal article" date="2016" name="Genome Announc.">
        <title>Complete Genome Sequence of Methylobacterium populi P-1M, Isolated from Pink-Pigmented Household Biofilm.</title>
        <authorList>
            <person name="Morohoshi T."/>
            <person name="Ikeda T."/>
        </authorList>
    </citation>
    <scope>NUCLEOTIDE SEQUENCE [LARGE SCALE GENOMIC DNA]</scope>
    <source>
        <strain evidence="2 3">P-1M</strain>
    </source>
</reference>
<proteinExistence type="predicted"/>
<dbReference type="OrthoDB" id="9814995at2"/>
<evidence type="ECO:0000313" key="3">
    <source>
        <dbReference type="Proteomes" id="UP000218288"/>
    </source>
</evidence>
<dbReference type="SMART" id="SM00974">
    <property type="entry name" value="T5orf172"/>
    <property type="match status" value="1"/>
</dbReference>
<sequence length="359" mass="39630">MAEIPDAIDYLNDPLLATPDEKVRAARTPVVEQAAEVLARINAFYAENGTEPVSQKGRSVLERMLANELAGLRASRAALTGLEPFDVHGLVFVTGQAVDPMDDPLLADGTDIFQVRDALQPRATPDYVADRVPCQDFDRFEGLFDSVRQSVKERLRKPVPFSQERVEIGEFFVLKGQMLQVADVRDPHRRNGKDDARLRVVFENGTESNLLMSSLVRRLYEDKDARRIPTTSAGPLFEGASTGYVYVLRSLSPRPEVAGLLKVGTTAGRVEDRISRAATQATYLYADVEIVDTYEFKGHSAQEAERLVHKQLRPYHVALKVTGPDGTPHSATEWFRINADAVADAVTAALGQKVRTIAA</sequence>
<dbReference type="Proteomes" id="UP000218288">
    <property type="component" value="Chromosome"/>
</dbReference>
<evidence type="ECO:0000259" key="1">
    <source>
        <dbReference type="SMART" id="SM00974"/>
    </source>
</evidence>
<dbReference type="Pfam" id="PF13455">
    <property type="entry name" value="MUG113"/>
    <property type="match status" value="1"/>
</dbReference>
<feature type="domain" description="Bacteriophage T5 Orf172 DNA-binding" evidence="1">
    <location>
        <begin position="255"/>
        <end position="349"/>
    </location>
</feature>
<protein>
    <recommendedName>
        <fullName evidence="1">Bacteriophage T5 Orf172 DNA-binding domain-containing protein</fullName>
    </recommendedName>
</protein>
<accession>A0A160PC81</accession>
<dbReference type="InterPro" id="IPR018306">
    <property type="entry name" value="Phage_T5_Orf172_DNA-bd"/>
</dbReference>
<dbReference type="EMBL" id="AP014809">
    <property type="protein sequence ID" value="BAU90537.1"/>
    <property type="molecule type" value="Genomic_DNA"/>
</dbReference>
<organism evidence="2 3">
    <name type="scientific">Methylorubrum populi</name>
    <dbReference type="NCBI Taxonomy" id="223967"/>
    <lineage>
        <taxon>Bacteria</taxon>
        <taxon>Pseudomonadati</taxon>
        <taxon>Pseudomonadota</taxon>
        <taxon>Alphaproteobacteria</taxon>
        <taxon>Hyphomicrobiales</taxon>
        <taxon>Methylobacteriaceae</taxon>
        <taxon>Methylorubrum</taxon>
    </lineage>
</organism>